<accession>A0A1S3ZHR8</accession>
<dbReference type="PaxDb" id="4097-A0A1S3ZHR8"/>
<comment type="similarity">
    <text evidence="1 8">Belongs to the peptidase S8 family.</text>
</comment>
<keyword evidence="3 9" id="KW-0732">Signal</keyword>
<dbReference type="Gene3D" id="3.40.50.200">
    <property type="entry name" value="Peptidase S8/S53 domain"/>
    <property type="match status" value="1"/>
</dbReference>
<evidence type="ECO:0000259" key="11">
    <source>
        <dbReference type="Pfam" id="PF02225"/>
    </source>
</evidence>
<evidence type="ECO:0000259" key="10">
    <source>
        <dbReference type="Pfam" id="PF00082"/>
    </source>
</evidence>
<dbReference type="PANTHER" id="PTHR10795">
    <property type="entry name" value="PROPROTEIN CONVERTASE SUBTILISIN/KEXIN"/>
    <property type="match status" value="1"/>
</dbReference>
<dbReference type="AlphaFoldDB" id="A0A1S3ZHR8"/>
<feature type="signal peptide" evidence="9">
    <location>
        <begin position="1"/>
        <end position="25"/>
    </location>
</feature>
<keyword evidence="6" id="KW-0325">Glycoprotein</keyword>
<gene>
    <name evidence="15" type="primary">LOC107786988</name>
</gene>
<dbReference type="GeneID" id="107786988"/>
<dbReference type="InterPro" id="IPR041469">
    <property type="entry name" value="Subtilisin-like_FN3"/>
</dbReference>
<evidence type="ECO:0000256" key="8">
    <source>
        <dbReference type="PROSITE-ProRule" id="PRU01240"/>
    </source>
</evidence>
<dbReference type="PROSITE" id="PS51892">
    <property type="entry name" value="SUBTILASE"/>
    <property type="match status" value="1"/>
</dbReference>
<dbReference type="GO" id="GO:0005576">
    <property type="term" value="C:extracellular region"/>
    <property type="evidence" value="ECO:0000318"/>
    <property type="project" value="GO_Central"/>
</dbReference>
<evidence type="ECO:0000256" key="9">
    <source>
        <dbReference type="SAM" id="SignalP"/>
    </source>
</evidence>
<proteinExistence type="inferred from homology"/>
<reference evidence="14" key="1">
    <citation type="journal article" date="2014" name="Nat. Commun.">
        <title>The tobacco genome sequence and its comparison with those of tomato and potato.</title>
        <authorList>
            <person name="Sierro N."/>
            <person name="Battey J.N."/>
            <person name="Ouadi S."/>
            <person name="Bakaher N."/>
            <person name="Bovet L."/>
            <person name="Willig A."/>
            <person name="Goepfert S."/>
            <person name="Peitsch M.C."/>
            <person name="Ivanov N.V."/>
        </authorList>
    </citation>
    <scope>NUCLEOTIDE SEQUENCE [LARGE SCALE GENOMIC DNA]</scope>
</reference>
<dbReference type="CDD" id="cd04852">
    <property type="entry name" value="Peptidases_S8_3"/>
    <property type="match status" value="1"/>
</dbReference>
<reference evidence="15" key="2">
    <citation type="submission" date="2025-08" db="UniProtKB">
        <authorList>
            <consortium name="RefSeq"/>
        </authorList>
    </citation>
    <scope>IDENTIFICATION</scope>
    <source>
        <tissue evidence="15">Leaf</tissue>
    </source>
</reference>
<dbReference type="Gene3D" id="2.60.40.2310">
    <property type="match status" value="1"/>
</dbReference>
<keyword evidence="5 8" id="KW-0720">Serine protease</keyword>
<keyword evidence="14" id="KW-1185">Reference proteome</keyword>
<dbReference type="FunFam" id="3.50.30.30:FF:000005">
    <property type="entry name" value="subtilisin-like protease SBT1.5"/>
    <property type="match status" value="1"/>
</dbReference>
<sequence>MSSPKISILFLFFILFSVWTTPASATKKSYVVYMGSHSHGSALTRAILQRVSDFHINFLATFLGCKDKAKESIFYSYRRRINGFAADLEEKFVALIQLHPKVISVFPNERRELHTFHSWDFLSLEDNGVVTPGSLWEKAKFGQDIIIGNLDTGVWPENPSFNDEGYGPIPSRWKGECQNDDKVPFSCNRKLIGARYFHKGYDDLRGNNNTSNIPNSSRDTEGHGTHTLSTAAGNFAPNASVIGVYNGTAKGGAPKARVAAYKVCWPAKQGGGCFDADILKAFDFAIDDGVDVISASVGGKPRPYFRDAAAIGAFHAMKEGIVVVTSAGNSGPMLSTVGNIAPWMITVGASTIDREFESNVKLQNGLTIKGTSISYPLPEEKFYPLISGELAKAANATVEDAKLCKQATLDASKVKGKILVCLRGNNTRVDKGHQAVIGGAVGMILCNDQTSGNDIIADVHLLPASHITYNDGLAVFAYINSTNNAMGSITAPKAILGIKPAPTMASFSSRGPNLITPAILKPDITAPGVNVIAAYTEGNNPSNEVFDNRRTTFNVMSGTSMSCPHVSGVVGLLKAIHPDWSPAAIRSALMTTASPIDNTGKPLLDTTKEAATPFASGAGHIRPNLASDPGLVYDLEVNDYLNFLCASGYDSQVIRTFNKAPYICPPLSNSSLLEFNYPSITVPALSGNLIVTRTLTNVGPPSTYTARVGQPPGISVVVEPNVLIFKSQGQKERFSLHIKAVNTTYYLAGVDQHVYGELVWSDGTHTVTSPITVEIAR</sequence>
<dbReference type="InterPro" id="IPR003137">
    <property type="entry name" value="PA_domain"/>
</dbReference>
<dbReference type="InterPro" id="IPR023828">
    <property type="entry name" value="Peptidase_S8_Ser-AS"/>
</dbReference>
<feature type="active site" description="Charge relay system" evidence="7 8">
    <location>
        <position position="560"/>
    </location>
</feature>
<keyword evidence="4 8" id="KW-0378">Hydrolase</keyword>
<evidence type="ECO:0000256" key="7">
    <source>
        <dbReference type="PIRSR" id="PIRSR615500-1"/>
    </source>
</evidence>
<evidence type="ECO:0000256" key="4">
    <source>
        <dbReference type="ARBA" id="ARBA00022801"/>
    </source>
</evidence>
<feature type="domain" description="Subtilisin-like protease fibronectin type-III" evidence="13">
    <location>
        <begin position="675"/>
        <end position="773"/>
    </location>
</feature>
<dbReference type="InterPro" id="IPR036852">
    <property type="entry name" value="Peptidase_S8/S53_dom_sf"/>
</dbReference>
<dbReference type="Pfam" id="PF05922">
    <property type="entry name" value="Inhibitor_I9"/>
    <property type="match status" value="1"/>
</dbReference>
<dbReference type="GO" id="GO:0006508">
    <property type="term" value="P:proteolysis"/>
    <property type="evidence" value="ECO:0007669"/>
    <property type="project" value="UniProtKB-KW"/>
</dbReference>
<feature type="active site" description="Charge relay system" evidence="7 8">
    <location>
        <position position="223"/>
    </location>
</feature>
<dbReference type="Proteomes" id="UP000790787">
    <property type="component" value="Chromosome 23"/>
</dbReference>
<dbReference type="FunFam" id="3.30.70.80:FF:000002">
    <property type="entry name" value="Subtilisin-like protease SBT5.3"/>
    <property type="match status" value="1"/>
</dbReference>
<dbReference type="InterPro" id="IPR000209">
    <property type="entry name" value="Peptidase_S8/S53_dom"/>
</dbReference>
<dbReference type="SUPFAM" id="SSF52743">
    <property type="entry name" value="Subtilisin-like"/>
    <property type="match status" value="1"/>
</dbReference>
<keyword evidence="2 8" id="KW-0645">Protease</keyword>
<dbReference type="Gene3D" id="3.50.30.30">
    <property type="match status" value="1"/>
</dbReference>
<dbReference type="STRING" id="4097.A0A1S3ZHR8"/>
<evidence type="ECO:0000313" key="15">
    <source>
        <dbReference type="RefSeq" id="XP_016463990.1"/>
    </source>
</evidence>
<dbReference type="Gene3D" id="3.30.70.80">
    <property type="entry name" value="Peptidase S8 propeptide/proteinase inhibitor I9"/>
    <property type="match status" value="1"/>
</dbReference>
<protein>
    <submittedName>
        <fullName evidence="15">Subtilisin-like protease SBT5.4</fullName>
    </submittedName>
</protein>
<dbReference type="InterPro" id="IPR037045">
    <property type="entry name" value="S8pro/Inhibitor_I9_sf"/>
</dbReference>
<evidence type="ECO:0000313" key="14">
    <source>
        <dbReference type="Proteomes" id="UP000790787"/>
    </source>
</evidence>
<dbReference type="CDD" id="cd02120">
    <property type="entry name" value="PA_subtilisin_like"/>
    <property type="match status" value="1"/>
</dbReference>
<feature type="domain" description="Inhibitor I9" evidence="12">
    <location>
        <begin position="29"/>
        <end position="114"/>
    </location>
</feature>
<evidence type="ECO:0000256" key="3">
    <source>
        <dbReference type="ARBA" id="ARBA00022729"/>
    </source>
</evidence>
<dbReference type="OMA" id="DDGAHQY"/>
<dbReference type="PROSITE" id="PS00138">
    <property type="entry name" value="SUBTILASE_SER"/>
    <property type="match status" value="1"/>
</dbReference>
<dbReference type="OrthoDB" id="206201at2759"/>
<evidence type="ECO:0000259" key="13">
    <source>
        <dbReference type="Pfam" id="PF17766"/>
    </source>
</evidence>
<organism evidence="14 15">
    <name type="scientific">Nicotiana tabacum</name>
    <name type="common">Common tobacco</name>
    <dbReference type="NCBI Taxonomy" id="4097"/>
    <lineage>
        <taxon>Eukaryota</taxon>
        <taxon>Viridiplantae</taxon>
        <taxon>Streptophyta</taxon>
        <taxon>Embryophyta</taxon>
        <taxon>Tracheophyta</taxon>
        <taxon>Spermatophyta</taxon>
        <taxon>Magnoliopsida</taxon>
        <taxon>eudicotyledons</taxon>
        <taxon>Gunneridae</taxon>
        <taxon>Pentapetalae</taxon>
        <taxon>asterids</taxon>
        <taxon>lamiids</taxon>
        <taxon>Solanales</taxon>
        <taxon>Solanaceae</taxon>
        <taxon>Nicotianoideae</taxon>
        <taxon>Nicotianeae</taxon>
        <taxon>Nicotiana</taxon>
    </lineage>
</organism>
<dbReference type="Pfam" id="PF00082">
    <property type="entry name" value="Peptidase_S8"/>
    <property type="match status" value="1"/>
</dbReference>
<evidence type="ECO:0000259" key="12">
    <source>
        <dbReference type="Pfam" id="PF05922"/>
    </source>
</evidence>
<evidence type="ECO:0000256" key="1">
    <source>
        <dbReference type="ARBA" id="ARBA00011073"/>
    </source>
</evidence>
<evidence type="ECO:0000256" key="2">
    <source>
        <dbReference type="ARBA" id="ARBA00022670"/>
    </source>
</evidence>
<feature type="domain" description="PA" evidence="11">
    <location>
        <begin position="388"/>
        <end position="474"/>
    </location>
</feature>
<dbReference type="Pfam" id="PF02225">
    <property type="entry name" value="PA"/>
    <property type="match status" value="1"/>
</dbReference>
<dbReference type="PRINTS" id="PR00723">
    <property type="entry name" value="SUBTILISIN"/>
</dbReference>
<dbReference type="KEGG" id="nta:107786988"/>
<dbReference type="InterPro" id="IPR034197">
    <property type="entry name" value="Peptidases_S8_3"/>
</dbReference>
<dbReference type="GO" id="GO:0004252">
    <property type="term" value="F:serine-type endopeptidase activity"/>
    <property type="evidence" value="ECO:0000318"/>
    <property type="project" value="GO_Central"/>
</dbReference>
<dbReference type="SMR" id="A0A1S3ZHR8"/>
<dbReference type="InterPro" id="IPR046450">
    <property type="entry name" value="PA_dom_sf"/>
</dbReference>
<dbReference type="InterPro" id="IPR015500">
    <property type="entry name" value="Peptidase_S8_subtilisin-rel"/>
</dbReference>
<feature type="chain" id="PRO_5010387174" evidence="9">
    <location>
        <begin position="26"/>
        <end position="777"/>
    </location>
</feature>
<dbReference type="Pfam" id="PF17766">
    <property type="entry name" value="fn3_6"/>
    <property type="match status" value="1"/>
</dbReference>
<dbReference type="InterPro" id="IPR010259">
    <property type="entry name" value="S8pro/Inhibitor_I9"/>
</dbReference>
<dbReference type="FunFam" id="2.60.40.2310:FF:000001">
    <property type="entry name" value="Subtilisin-like protease SBT1.5"/>
    <property type="match status" value="1"/>
</dbReference>
<feature type="active site" description="Charge relay system" evidence="7 8">
    <location>
        <position position="151"/>
    </location>
</feature>
<name>A0A1S3ZHR8_TOBAC</name>
<feature type="domain" description="Peptidase S8/S53" evidence="10">
    <location>
        <begin position="142"/>
        <end position="605"/>
    </location>
</feature>
<dbReference type="InterPro" id="IPR045051">
    <property type="entry name" value="SBT"/>
</dbReference>
<dbReference type="SUPFAM" id="SSF52025">
    <property type="entry name" value="PA domain"/>
    <property type="match status" value="1"/>
</dbReference>
<dbReference type="FunFam" id="3.40.50.200:FF:000006">
    <property type="entry name" value="Subtilisin-like protease SBT1.5"/>
    <property type="match status" value="1"/>
</dbReference>
<evidence type="ECO:0000256" key="5">
    <source>
        <dbReference type="ARBA" id="ARBA00022825"/>
    </source>
</evidence>
<dbReference type="RefSeq" id="XP_016463990.1">
    <property type="nucleotide sequence ID" value="XM_016608504.1"/>
</dbReference>
<evidence type="ECO:0000256" key="6">
    <source>
        <dbReference type="ARBA" id="ARBA00023180"/>
    </source>
</evidence>